<keyword evidence="2" id="KW-0418">Kinase</keyword>
<dbReference type="GO" id="GO:0016301">
    <property type="term" value="F:kinase activity"/>
    <property type="evidence" value="ECO:0007669"/>
    <property type="project" value="UniProtKB-KW"/>
</dbReference>
<organism evidence="4 5">
    <name type="scientific">Dendrobium thyrsiflorum</name>
    <name type="common">Pinecone-like raceme dendrobium</name>
    <name type="synonym">Orchid</name>
    <dbReference type="NCBI Taxonomy" id="117978"/>
    <lineage>
        <taxon>Eukaryota</taxon>
        <taxon>Viridiplantae</taxon>
        <taxon>Streptophyta</taxon>
        <taxon>Embryophyta</taxon>
        <taxon>Tracheophyta</taxon>
        <taxon>Spermatophyta</taxon>
        <taxon>Magnoliopsida</taxon>
        <taxon>Liliopsida</taxon>
        <taxon>Asparagales</taxon>
        <taxon>Orchidaceae</taxon>
        <taxon>Epidendroideae</taxon>
        <taxon>Malaxideae</taxon>
        <taxon>Dendrobiinae</taxon>
        <taxon>Dendrobium</taxon>
    </lineage>
</organism>
<protein>
    <recommendedName>
        <fullName evidence="3">Carbohydrate kinase PfkB domain-containing protein</fullName>
    </recommendedName>
</protein>
<dbReference type="InterPro" id="IPR029056">
    <property type="entry name" value="Ribokinase-like"/>
</dbReference>
<evidence type="ECO:0000256" key="2">
    <source>
        <dbReference type="ARBA" id="ARBA00022777"/>
    </source>
</evidence>
<dbReference type="PROSITE" id="PS00584">
    <property type="entry name" value="PFKB_KINASES_2"/>
    <property type="match status" value="1"/>
</dbReference>
<dbReference type="EMBL" id="JANQDX010000004">
    <property type="protein sequence ID" value="KAL0925777.1"/>
    <property type="molecule type" value="Genomic_DNA"/>
</dbReference>
<sequence>MDRLGLRFSRIYQQELWLCLGRQRKQVIELMGKKTGSVVFASGQWCRTEEEVCEWFLRASCRGKRGEEASLLSHFNNSNQANLGEGFTQGFQVFDRSCLRAFGRISGISSTGTRFELDLVQCPVVNSCLNVIQDFNGRVHGLKVEPVDTTGAGDAFVAGLLSQLATDVSLLKITGNYE</sequence>
<evidence type="ECO:0000313" key="4">
    <source>
        <dbReference type="EMBL" id="KAL0925777.1"/>
    </source>
</evidence>
<dbReference type="AlphaFoldDB" id="A0ABD0VTD0"/>
<dbReference type="Pfam" id="PF00294">
    <property type="entry name" value="PfkB"/>
    <property type="match status" value="1"/>
</dbReference>
<name>A0ABD0VTD0_DENTH</name>
<keyword evidence="5" id="KW-1185">Reference proteome</keyword>
<evidence type="ECO:0000259" key="3">
    <source>
        <dbReference type="Pfam" id="PF00294"/>
    </source>
</evidence>
<dbReference type="SUPFAM" id="SSF53613">
    <property type="entry name" value="Ribokinase-like"/>
    <property type="match status" value="1"/>
</dbReference>
<proteinExistence type="predicted"/>
<gene>
    <name evidence="4" type="ORF">M5K25_004147</name>
</gene>
<dbReference type="InterPro" id="IPR002173">
    <property type="entry name" value="Carboh/pur_kinase_PfkB_CS"/>
</dbReference>
<evidence type="ECO:0000256" key="1">
    <source>
        <dbReference type="ARBA" id="ARBA00022679"/>
    </source>
</evidence>
<accession>A0ABD0VTD0</accession>
<keyword evidence="1" id="KW-0808">Transferase</keyword>
<dbReference type="InterPro" id="IPR011611">
    <property type="entry name" value="PfkB_dom"/>
</dbReference>
<feature type="domain" description="Carbohydrate kinase PfkB" evidence="3">
    <location>
        <begin position="130"/>
        <end position="170"/>
    </location>
</feature>
<reference evidence="4 5" key="1">
    <citation type="journal article" date="2024" name="Plant Biotechnol. J.">
        <title>Dendrobium thyrsiflorum genome and its molecular insights into genes involved in important horticultural traits.</title>
        <authorList>
            <person name="Chen B."/>
            <person name="Wang J.Y."/>
            <person name="Zheng P.J."/>
            <person name="Li K.L."/>
            <person name="Liang Y.M."/>
            <person name="Chen X.F."/>
            <person name="Zhang C."/>
            <person name="Zhao X."/>
            <person name="He X."/>
            <person name="Zhang G.Q."/>
            <person name="Liu Z.J."/>
            <person name="Xu Q."/>
        </authorList>
    </citation>
    <scope>NUCLEOTIDE SEQUENCE [LARGE SCALE GENOMIC DNA]</scope>
    <source>
        <strain evidence="4">GZMU011</strain>
    </source>
</reference>
<dbReference type="Proteomes" id="UP001552299">
    <property type="component" value="Unassembled WGS sequence"/>
</dbReference>
<comment type="caution">
    <text evidence="4">The sequence shown here is derived from an EMBL/GenBank/DDBJ whole genome shotgun (WGS) entry which is preliminary data.</text>
</comment>
<dbReference type="Gene3D" id="3.40.1190.20">
    <property type="match status" value="1"/>
</dbReference>
<evidence type="ECO:0000313" key="5">
    <source>
        <dbReference type="Proteomes" id="UP001552299"/>
    </source>
</evidence>